<feature type="transmembrane region" description="Helical" evidence="1">
    <location>
        <begin position="108"/>
        <end position="130"/>
    </location>
</feature>
<reference evidence="2 3" key="1">
    <citation type="submission" date="2019-12" db="EMBL/GenBank/DDBJ databases">
        <authorList>
            <person name="Zhao J."/>
        </authorList>
    </citation>
    <scope>NUCLEOTIDE SEQUENCE [LARGE SCALE GENOMIC DNA]</scope>
    <source>
        <strain evidence="2 3">S-15</strain>
    </source>
</reference>
<sequence>MSAGLNKILQIVQYGLLGISAILGFVFLMGGISEDTIIYWCYALLVVAALAALGFSIANMVGNPKRAKSSVIGLVALIVVFGIAYALGGDEILPEYAGFISDPSASKQVSMGLIAFYILGAGAIAAAVFAEVSRAFK</sequence>
<keyword evidence="1" id="KW-1133">Transmembrane helix</keyword>
<dbReference type="AlphaFoldDB" id="A0A6N9NJ31"/>
<dbReference type="Proteomes" id="UP000470771">
    <property type="component" value="Unassembled WGS sequence"/>
</dbReference>
<evidence type="ECO:0000256" key="1">
    <source>
        <dbReference type="SAM" id="Phobius"/>
    </source>
</evidence>
<dbReference type="EMBL" id="WWNE01000004">
    <property type="protein sequence ID" value="NBG65197.1"/>
    <property type="molecule type" value="Genomic_DNA"/>
</dbReference>
<protein>
    <submittedName>
        <fullName evidence="2">Uncharacterized protein</fullName>
    </submittedName>
</protein>
<name>A0A6N9NJ31_9FLAO</name>
<keyword evidence="1" id="KW-0812">Transmembrane</keyword>
<dbReference type="RefSeq" id="WP_160632105.1">
    <property type="nucleotide sequence ID" value="NZ_WWNE01000004.1"/>
</dbReference>
<accession>A0A6N9NJ31</accession>
<keyword evidence="1" id="KW-0472">Membrane</keyword>
<feature type="transmembrane region" description="Helical" evidence="1">
    <location>
        <begin position="37"/>
        <end position="58"/>
    </location>
</feature>
<proteinExistence type="predicted"/>
<feature type="transmembrane region" description="Helical" evidence="1">
    <location>
        <begin position="12"/>
        <end position="31"/>
    </location>
</feature>
<comment type="caution">
    <text evidence="2">The sequence shown here is derived from an EMBL/GenBank/DDBJ whole genome shotgun (WGS) entry which is preliminary data.</text>
</comment>
<gene>
    <name evidence="2" type="ORF">GQN54_03665</name>
</gene>
<feature type="transmembrane region" description="Helical" evidence="1">
    <location>
        <begin position="70"/>
        <end position="88"/>
    </location>
</feature>
<evidence type="ECO:0000313" key="3">
    <source>
        <dbReference type="Proteomes" id="UP000470771"/>
    </source>
</evidence>
<evidence type="ECO:0000313" key="2">
    <source>
        <dbReference type="EMBL" id="NBG65197.1"/>
    </source>
</evidence>
<keyword evidence="3" id="KW-1185">Reference proteome</keyword>
<organism evidence="2 3">
    <name type="scientific">Acidiluteibacter ferrifornacis</name>
    <dbReference type="NCBI Taxonomy" id="2692424"/>
    <lineage>
        <taxon>Bacteria</taxon>
        <taxon>Pseudomonadati</taxon>
        <taxon>Bacteroidota</taxon>
        <taxon>Flavobacteriia</taxon>
        <taxon>Flavobacteriales</taxon>
        <taxon>Cryomorphaceae</taxon>
        <taxon>Acidiluteibacter</taxon>
    </lineage>
</organism>